<comment type="similarity">
    <text evidence="6">Belongs to the PurS family.</text>
</comment>
<dbReference type="InterPro" id="IPR003850">
    <property type="entry name" value="PurS"/>
</dbReference>
<dbReference type="GO" id="GO:0005524">
    <property type="term" value="F:ATP binding"/>
    <property type="evidence" value="ECO:0007669"/>
    <property type="project" value="UniProtKB-UniRule"/>
</dbReference>
<dbReference type="Gene3D" id="3.30.1280.10">
    <property type="entry name" value="Phosphoribosylformylglycinamidine synthase subunit PurS"/>
    <property type="match status" value="1"/>
</dbReference>
<protein>
    <recommendedName>
        <fullName evidence="6">Phosphoribosylformylglycinamidine synthase subunit PurS</fullName>
        <shortName evidence="6">FGAM synthase</shortName>
        <ecNumber evidence="6">6.3.5.3</ecNumber>
    </recommendedName>
    <alternativeName>
        <fullName evidence="6">Formylglycinamide ribonucleotide amidotransferase subunit III</fullName>
        <shortName evidence="6">FGAR amidotransferase III</shortName>
        <shortName evidence="6">FGAR-AT III</shortName>
    </alternativeName>
    <alternativeName>
        <fullName evidence="6">Phosphoribosylformylglycinamidine synthase subunit III</fullName>
    </alternativeName>
</protein>
<dbReference type="PANTHER" id="PTHR34696:SF1">
    <property type="entry name" value="PHOSPHORIBOSYLFORMYLGLYCINAMIDINE SYNTHASE SUBUNIT PURS"/>
    <property type="match status" value="1"/>
</dbReference>
<dbReference type="GO" id="GO:0006189">
    <property type="term" value="P:'de novo' IMP biosynthetic process"/>
    <property type="evidence" value="ECO:0007669"/>
    <property type="project" value="UniProtKB-UniRule"/>
</dbReference>
<dbReference type="UniPathway" id="UPA00074">
    <property type="reaction ID" value="UER00128"/>
</dbReference>
<gene>
    <name evidence="6" type="primary">purS</name>
    <name evidence="7" type="ORF">LOOC260_110840</name>
</gene>
<dbReference type="HOGENOM" id="CLU_164833_3_1_9"/>
<comment type="pathway">
    <text evidence="6">Purine metabolism; IMP biosynthesis via de novo pathway; 5-amino-1-(5-phospho-D-ribosyl)imidazole from N(2)-formyl-N(1)-(5-phospho-D-ribosyl)glycinamide: step 1/2.</text>
</comment>
<evidence type="ECO:0000256" key="5">
    <source>
        <dbReference type="ARBA" id="ARBA00022840"/>
    </source>
</evidence>
<keyword evidence="5 6" id="KW-0067">ATP-binding</keyword>
<keyword evidence="3 6" id="KW-0547">Nucleotide-binding</keyword>
<dbReference type="KEGG" id="lho:LOOC260_110840"/>
<dbReference type="AlphaFoldDB" id="A0A0A1GXI3"/>
<evidence type="ECO:0000256" key="3">
    <source>
        <dbReference type="ARBA" id="ARBA00022741"/>
    </source>
</evidence>
<comment type="function">
    <text evidence="6">Part of the phosphoribosylformylglycinamidine synthase complex involved in the purines biosynthetic pathway. Catalyzes the ATP-dependent conversion of formylglycinamide ribonucleotide (FGAR) and glutamine to yield formylglycinamidine ribonucleotide (FGAM) and glutamate. The FGAM synthase complex is composed of three subunits. PurQ produces an ammonia molecule by converting glutamine to glutamate. PurL transfers the ammonia molecule to FGAR to form FGAM in an ATP-dependent manner. PurS interacts with PurQ and PurL and is thought to assist in the transfer of the ammonia molecule from PurQ to PurL.</text>
</comment>
<keyword evidence="4 6" id="KW-0658">Purine biosynthesis</keyword>
<evidence type="ECO:0000256" key="4">
    <source>
        <dbReference type="ARBA" id="ARBA00022755"/>
    </source>
</evidence>
<proteinExistence type="inferred from homology"/>
<evidence type="ECO:0000313" key="8">
    <source>
        <dbReference type="Proteomes" id="UP000031620"/>
    </source>
</evidence>
<name>A0A0A1GXI3_9LACO</name>
<accession>A0A0A1GXI3</accession>
<dbReference type="InterPro" id="IPR036604">
    <property type="entry name" value="PurS-like_sf"/>
</dbReference>
<dbReference type="Pfam" id="PF02700">
    <property type="entry name" value="PurS"/>
    <property type="match status" value="1"/>
</dbReference>
<dbReference type="EC" id="6.3.5.3" evidence="6"/>
<dbReference type="PANTHER" id="PTHR34696">
    <property type="entry name" value="PHOSPHORIBOSYLFORMYLGLYCINAMIDINE SYNTHASE SUBUNIT PURS"/>
    <property type="match status" value="1"/>
</dbReference>
<dbReference type="GO" id="GO:0004642">
    <property type="term" value="F:phosphoribosylformylglycinamidine synthase activity"/>
    <property type="evidence" value="ECO:0007669"/>
    <property type="project" value="UniProtKB-UniRule"/>
</dbReference>
<comment type="catalytic activity">
    <reaction evidence="6">
        <text>N(2)-formyl-N(1)-(5-phospho-beta-D-ribosyl)glycinamide + L-glutamine + ATP + H2O = 2-formamido-N(1)-(5-O-phospho-beta-D-ribosyl)acetamidine + L-glutamate + ADP + phosphate + H(+)</text>
        <dbReference type="Rhea" id="RHEA:17129"/>
        <dbReference type="ChEBI" id="CHEBI:15377"/>
        <dbReference type="ChEBI" id="CHEBI:15378"/>
        <dbReference type="ChEBI" id="CHEBI:29985"/>
        <dbReference type="ChEBI" id="CHEBI:30616"/>
        <dbReference type="ChEBI" id="CHEBI:43474"/>
        <dbReference type="ChEBI" id="CHEBI:58359"/>
        <dbReference type="ChEBI" id="CHEBI:147286"/>
        <dbReference type="ChEBI" id="CHEBI:147287"/>
        <dbReference type="ChEBI" id="CHEBI:456216"/>
        <dbReference type="EC" id="6.3.5.3"/>
    </reaction>
</comment>
<dbReference type="NCBIfam" id="TIGR00302">
    <property type="entry name" value="phosphoribosylformylglycinamidine synthase subunit PurS"/>
    <property type="match status" value="1"/>
</dbReference>
<evidence type="ECO:0000256" key="6">
    <source>
        <dbReference type="HAMAP-Rule" id="MF_01926"/>
    </source>
</evidence>
<dbReference type="EMBL" id="AP014680">
    <property type="protein sequence ID" value="BAP85623.1"/>
    <property type="molecule type" value="Genomic_DNA"/>
</dbReference>
<reference evidence="7 8" key="1">
    <citation type="submission" date="2014-11" db="EMBL/GenBank/DDBJ databases">
        <title>Complete genome sequence and analysis of Lactobacillus hokkaidonensis LOOC260T.</title>
        <authorList>
            <person name="Tanizawa Y."/>
            <person name="Tohno M."/>
            <person name="Kaminuma E."/>
            <person name="Nakamura Y."/>
            <person name="Arita M."/>
        </authorList>
    </citation>
    <scope>NUCLEOTIDE SEQUENCE [LARGE SCALE GENOMIC DNA]</scope>
    <source>
        <strain evidence="7 8">LOOC260</strain>
    </source>
</reference>
<dbReference type="RefSeq" id="WP_041093520.1">
    <property type="nucleotide sequence ID" value="NZ_AP014680.1"/>
</dbReference>
<comment type="subcellular location">
    <subcellularLocation>
        <location evidence="6">Cytoplasm</location>
    </subcellularLocation>
</comment>
<dbReference type="STRING" id="1291742.LOOC260_110840"/>
<dbReference type="SUPFAM" id="SSF82697">
    <property type="entry name" value="PurS-like"/>
    <property type="match status" value="1"/>
</dbReference>
<sequence>MYHVKVFVTYKKSILDPQGETIKTALQQLNYTNVTKVVVGKYFELELSATDTPVEQQIENMCTELLTNVNMESYRYEIEQLPAKNMEE</sequence>
<keyword evidence="1 6" id="KW-0963">Cytoplasm</keyword>
<dbReference type="NCBIfam" id="NF004630">
    <property type="entry name" value="PRK05974.1"/>
    <property type="match status" value="1"/>
</dbReference>
<dbReference type="Proteomes" id="UP000031620">
    <property type="component" value="Chromosome"/>
</dbReference>
<evidence type="ECO:0000313" key="7">
    <source>
        <dbReference type="EMBL" id="BAP85623.1"/>
    </source>
</evidence>
<evidence type="ECO:0000256" key="2">
    <source>
        <dbReference type="ARBA" id="ARBA00022598"/>
    </source>
</evidence>
<comment type="subunit">
    <text evidence="6">Part of the FGAM synthase complex composed of 1 PurL, 1 PurQ and 2 PurS subunits.</text>
</comment>
<dbReference type="GO" id="GO:0005737">
    <property type="term" value="C:cytoplasm"/>
    <property type="evidence" value="ECO:0007669"/>
    <property type="project" value="UniProtKB-SubCell"/>
</dbReference>
<organism evidence="7 8">
    <name type="scientific">Paucilactobacillus hokkaidonensis JCM 18461</name>
    <dbReference type="NCBI Taxonomy" id="1291742"/>
    <lineage>
        <taxon>Bacteria</taxon>
        <taxon>Bacillati</taxon>
        <taxon>Bacillota</taxon>
        <taxon>Bacilli</taxon>
        <taxon>Lactobacillales</taxon>
        <taxon>Lactobacillaceae</taxon>
        <taxon>Paucilactobacillus</taxon>
    </lineage>
</organism>
<keyword evidence="2 6" id="KW-0436">Ligase</keyword>
<evidence type="ECO:0000256" key="1">
    <source>
        <dbReference type="ARBA" id="ARBA00022490"/>
    </source>
</evidence>
<dbReference type="HAMAP" id="MF_01926">
    <property type="entry name" value="PurS"/>
    <property type="match status" value="1"/>
</dbReference>